<sequence length="61" mass="7530">MDLFLKDTLIVLVIILGKRVIKSLEQQMNYLDEYLKNYYQYQQNFFILLIQEILAKYFKVY</sequence>
<reference evidence="1" key="1">
    <citation type="submission" date="2021-01" db="EMBL/GenBank/DDBJ databases">
        <authorList>
            <consortium name="Genoscope - CEA"/>
            <person name="William W."/>
        </authorList>
    </citation>
    <scope>NUCLEOTIDE SEQUENCE</scope>
</reference>
<accession>A0A8S1WHP2</accession>
<evidence type="ECO:0000313" key="2">
    <source>
        <dbReference type="Proteomes" id="UP000689195"/>
    </source>
</evidence>
<gene>
    <name evidence="1" type="ORF">PPENT_87.1.T0910025</name>
</gene>
<dbReference type="EMBL" id="CAJJDO010000091">
    <property type="protein sequence ID" value="CAD8188215.1"/>
    <property type="molecule type" value="Genomic_DNA"/>
</dbReference>
<evidence type="ECO:0000313" key="1">
    <source>
        <dbReference type="EMBL" id="CAD8188215.1"/>
    </source>
</evidence>
<dbReference type="AlphaFoldDB" id="A0A8S1WHP2"/>
<keyword evidence="2" id="KW-1185">Reference proteome</keyword>
<protein>
    <submittedName>
        <fullName evidence="1">Uncharacterized protein</fullName>
    </submittedName>
</protein>
<name>A0A8S1WHP2_9CILI</name>
<proteinExistence type="predicted"/>
<organism evidence="1 2">
    <name type="scientific">Paramecium pentaurelia</name>
    <dbReference type="NCBI Taxonomy" id="43138"/>
    <lineage>
        <taxon>Eukaryota</taxon>
        <taxon>Sar</taxon>
        <taxon>Alveolata</taxon>
        <taxon>Ciliophora</taxon>
        <taxon>Intramacronucleata</taxon>
        <taxon>Oligohymenophorea</taxon>
        <taxon>Peniculida</taxon>
        <taxon>Parameciidae</taxon>
        <taxon>Paramecium</taxon>
    </lineage>
</organism>
<dbReference type="Proteomes" id="UP000689195">
    <property type="component" value="Unassembled WGS sequence"/>
</dbReference>
<comment type="caution">
    <text evidence="1">The sequence shown here is derived from an EMBL/GenBank/DDBJ whole genome shotgun (WGS) entry which is preliminary data.</text>
</comment>